<proteinExistence type="predicted"/>
<keyword evidence="2" id="KW-1185">Reference proteome</keyword>
<gene>
    <name evidence="1" type="ORF">IV80_GL000430</name>
</gene>
<dbReference type="Pfam" id="PF05708">
    <property type="entry name" value="Peptidase_C92"/>
    <property type="match status" value="1"/>
</dbReference>
<evidence type="ECO:0000313" key="1">
    <source>
        <dbReference type="EMBL" id="KRN65221.1"/>
    </source>
</evidence>
<evidence type="ECO:0000313" key="2">
    <source>
        <dbReference type="Proteomes" id="UP000051568"/>
    </source>
</evidence>
<dbReference type="InterPro" id="IPR024453">
    <property type="entry name" value="Peptidase_C92"/>
</dbReference>
<dbReference type="EMBL" id="JQBR01000011">
    <property type="protein sequence ID" value="KRN65221.1"/>
    <property type="molecule type" value="Genomic_DNA"/>
</dbReference>
<dbReference type="OrthoDB" id="195541at2"/>
<dbReference type="AlphaFoldDB" id="A0A0R2IR85"/>
<sequence length="183" mass="20814">MFKNADLLFLQSVPDNFSQAIVDSTVTSKKTTYDHVALIEVTANNEIFVLHSLPSTGSIRESYSEFKTRDWARIDLFRSSQLINTTQIIAQAKQLLGQPYNDSYSPNAHGYYCADFVYTAFKNNQIFKLISMNFMDQKNKTILPFWVDYYSQLGISVPNGQPGLNPNEMVQQGNLHKITNVVL</sequence>
<dbReference type="SUPFAM" id="SSF54001">
    <property type="entry name" value="Cysteine proteinases"/>
    <property type="match status" value="1"/>
</dbReference>
<dbReference type="InterPro" id="IPR038765">
    <property type="entry name" value="Papain-like_cys_pep_sf"/>
</dbReference>
<reference evidence="1 2" key="1">
    <citation type="journal article" date="2015" name="Genome Announc.">
        <title>Expanding the biotechnology potential of lactobacilli through comparative genomics of 213 strains and associated genera.</title>
        <authorList>
            <person name="Sun Z."/>
            <person name="Harris H.M."/>
            <person name="McCann A."/>
            <person name="Guo C."/>
            <person name="Argimon S."/>
            <person name="Zhang W."/>
            <person name="Yang X."/>
            <person name="Jeffery I.B."/>
            <person name="Cooney J.C."/>
            <person name="Kagawa T.F."/>
            <person name="Liu W."/>
            <person name="Song Y."/>
            <person name="Salvetti E."/>
            <person name="Wrobel A."/>
            <person name="Rasinkangas P."/>
            <person name="Parkhill J."/>
            <person name="Rea M.C."/>
            <person name="O'Sullivan O."/>
            <person name="Ritari J."/>
            <person name="Douillard F.P."/>
            <person name="Paul Ross R."/>
            <person name="Yang R."/>
            <person name="Briner A.E."/>
            <person name="Felis G.E."/>
            <person name="de Vos W.M."/>
            <person name="Barrangou R."/>
            <person name="Klaenhammer T.R."/>
            <person name="Caufield P.W."/>
            <person name="Cui Y."/>
            <person name="Zhang H."/>
            <person name="O'Toole P.W."/>
        </authorList>
    </citation>
    <scope>NUCLEOTIDE SEQUENCE [LARGE SCALE GENOMIC DNA]</scope>
    <source>
        <strain evidence="1 2">DSM 17757</strain>
    </source>
</reference>
<evidence type="ECO:0008006" key="3">
    <source>
        <dbReference type="Google" id="ProtNLM"/>
    </source>
</evidence>
<dbReference type="Proteomes" id="UP000051568">
    <property type="component" value="Unassembled WGS sequence"/>
</dbReference>
<organism evidence="1 2">
    <name type="scientific">Pediococcus cellicola</name>
    <dbReference type="NCBI Taxonomy" id="319652"/>
    <lineage>
        <taxon>Bacteria</taxon>
        <taxon>Bacillati</taxon>
        <taxon>Bacillota</taxon>
        <taxon>Bacilli</taxon>
        <taxon>Lactobacillales</taxon>
        <taxon>Lactobacillaceae</taxon>
        <taxon>Pediococcus</taxon>
    </lineage>
</organism>
<protein>
    <recommendedName>
        <fullName evidence="3">Permuted papain-like amidase enzyme, YaeF/YiiX, C92 family</fullName>
    </recommendedName>
</protein>
<accession>A0A0R2IR85</accession>
<comment type="caution">
    <text evidence="1">The sequence shown here is derived from an EMBL/GenBank/DDBJ whole genome shotgun (WGS) entry which is preliminary data.</text>
</comment>
<dbReference type="RefSeq" id="WP_057752381.1">
    <property type="nucleotide sequence ID" value="NZ_BJVH01000006.1"/>
</dbReference>
<dbReference type="PATRIC" id="fig|319652.3.peg.434"/>
<dbReference type="Gene3D" id="3.90.1720.10">
    <property type="entry name" value="endopeptidase domain like (from Nostoc punctiforme)"/>
    <property type="match status" value="1"/>
</dbReference>
<name>A0A0R2IR85_9LACO</name>